<dbReference type="InterPro" id="IPR024311">
    <property type="entry name" value="Lipocalin-like"/>
</dbReference>
<dbReference type="Proteomes" id="UP001597118">
    <property type="component" value="Unassembled WGS sequence"/>
</dbReference>
<dbReference type="Pfam" id="PF13648">
    <property type="entry name" value="Lipocalin_4"/>
    <property type="match status" value="1"/>
</dbReference>
<evidence type="ECO:0000313" key="2">
    <source>
        <dbReference type="EMBL" id="MFD1629602.1"/>
    </source>
</evidence>
<comment type="caution">
    <text evidence="2">The sequence shown here is derived from an EMBL/GenBank/DDBJ whole genome shotgun (WGS) entry which is preliminary data.</text>
</comment>
<gene>
    <name evidence="2" type="ORF">ACFSAH_06935</name>
</gene>
<name>A0ABW4ICD5_9SPHI</name>
<keyword evidence="3" id="KW-1185">Reference proteome</keyword>
<reference evidence="3" key="1">
    <citation type="journal article" date="2019" name="Int. J. Syst. Evol. Microbiol.">
        <title>The Global Catalogue of Microorganisms (GCM) 10K type strain sequencing project: providing services to taxonomists for standard genome sequencing and annotation.</title>
        <authorList>
            <consortium name="The Broad Institute Genomics Platform"/>
            <consortium name="The Broad Institute Genome Sequencing Center for Infectious Disease"/>
            <person name="Wu L."/>
            <person name="Ma J."/>
        </authorList>
    </citation>
    <scope>NUCLEOTIDE SEQUENCE [LARGE SCALE GENOMIC DNA]</scope>
    <source>
        <strain evidence="3">CCUG 53762</strain>
    </source>
</reference>
<accession>A0ABW4ICD5</accession>
<protein>
    <submittedName>
        <fullName evidence="2">Lipocalin family protein</fullName>
    </submittedName>
</protein>
<feature type="domain" description="Lipocalin-like" evidence="1">
    <location>
        <begin position="36"/>
        <end position="114"/>
    </location>
</feature>
<dbReference type="RefSeq" id="WP_379661980.1">
    <property type="nucleotide sequence ID" value="NZ_JBHUDG010000005.1"/>
</dbReference>
<proteinExistence type="predicted"/>
<organism evidence="2 3">
    <name type="scientific">Pseudopedobacter beijingensis</name>
    <dbReference type="NCBI Taxonomy" id="1207056"/>
    <lineage>
        <taxon>Bacteria</taxon>
        <taxon>Pseudomonadati</taxon>
        <taxon>Bacteroidota</taxon>
        <taxon>Sphingobacteriia</taxon>
        <taxon>Sphingobacteriales</taxon>
        <taxon>Sphingobacteriaceae</taxon>
        <taxon>Pseudopedobacter</taxon>
    </lineage>
</organism>
<dbReference type="PROSITE" id="PS51257">
    <property type="entry name" value="PROKAR_LIPOPROTEIN"/>
    <property type="match status" value="1"/>
</dbReference>
<sequence length="147" mass="16269">MKNADKYFKIGTLALLIIASVSCKKDKGTDLSNDLLVGTWKMTERIEDEASTMDNCAKSNIFKFNADGTVQSQDWIDDGTGGCKDATPSSINIKWAKTGENKYKYIMSFGGQSEELAFTTQFSESNNKVIITESDEDGVAHITFIRQ</sequence>
<evidence type="ECO:0000259" key="1">
    <source>
        <dbReference type="Pfam" id="PF13648"/>
    </source>
</evidence>
<dbReference type="EMBL" id="JBHUDG010000005">
    <property type="protein sequence ID" value="MFD1629602.1"/>
    <property type="molecule type" value="Genomic_DNA"/>
</dbReference>
<evidence type="ECO:0000313" key="3">
    <source>
        <dbReference type="Proteomes" id="UP001597118"/>
    </source>
</evidence>